<keyword evidence="4 10" id="KW-1133">Transmembrane helix</keyword>
<dbReference type="InterPro" id="IPR032415">
    <property type="entry name" value="TRPM_tetra"/>
</dbReference>
<evidence type="ECO:0000313" key="15">
    <source>
        <dbReference type="Proteomes" id="UP000515159"/>
    </source>
</evidence>
<evidence type="ECO:0000256" key="2">
    <source>
        <dbReference type="ARBA" id="ARBA00022448"/>
    </source>
</evidence>
<feature type="transmembrane region" description="Helical" evidence="10">
    <location>
        <begin position="856"/>
        <end position="875"/>
    </location>
</feature>
<feature type="region of interest" description="Disordered" evidence="9">
    <location>
        <begin position="1543"/>
        <end position="1694"/>
    </location>
</feature>
<dbReference type="Pfam" id="PF25508">
    <property type="entry name" value="TRPM2"/>
    <property type="match status" value="1"/>
</dbReference>
<dbReference type="InterPro" id="IPR057366">
    <property type="entry name" value="TRPM-like"/>
</dbReference>
<accession>A0A6P8SVB3</accession>
<keyword evidence="5" id="KW-0406">Ion transport</keyword>
<evidence type="ECO:0000256" key="4">
    <source>
        <dbReference type="ARBA" id="ARBA00022989"/>
    </source>
</evidence>
<evidence type="ECO:0000259" key="11">
    <source>
        <dbReference type="Pfam" id="PF00520"/>
    </source>
</evidence>
<feature type="compositionally biased region" description="Polar residues" evidence="9">
    <location>
        <begin position="1633"/>
        <end position="1643"/>
    </location>
</feature>
<feature type="compositionally biased region" description="Polar residues" evidence="9">
    <location>
        <begin position="1543"/>
        <end position="1556"/>
    </location>
</feature>
<evidence type="ECO:0000256" key="6">
    <source>
        <dbReference type="ARBA" id="ARBA00023136"/>
    </source>
</evidence>
<comment type="subcellular location">
    <subcellularLocation>
        <location evidence="1">Membrane</location>
        <topology evidence="1">Multi-pass membrane protein</topology>
    </subcellularLocation>
</comment>
<dbReference type="Gene3D" id="1.20.5.1010">
    <property type="entry name" value="TRPM, tetramerisation domain"/>
    <property type="match status" value="1"/>
</dbReference>
<feature type="transmembrane region" description="Helical" evidence="10">
    <location>
        <begin position="1070"/>
        <end position="1095"/>
    </location>
</feature>
<feature type="compositionally biased region" description="Polar residues" evidence="9">
    <location>
        <begin position="1599"/>
        <end position="1615"/>
    </location>
</feature>
<keyword evidence="7" id="KW-0407">Ion channel</keyword>
<feature type="transmembrane region" description="Helical" evidence="10">
    <location>
        <begin position="953"/>
        <end position="971"/>
    </location>
</feature>
<feature type="domain" description="TRPM tetramerisation" evidence="12">
    <location>
        <begin position="1198"/>
        <end position="1253"/>
    </location>
</feature>
<dbReference type="InterPro" id="IPR005821">
    <property type="entry name" value="Ion_trans_dom"/>
</dbReference>
<evidence type="ECO:0000259" key="12">
    <source>
        <dbReference type="Pfam" id="PF16519"/>
    </source>
</evidence>
<feature type="region of interest" description="Disordered" evidence="9">
    <location>
        <begin position="1355"/>
        <end position="1375"/>
    </location>
</feature>
<dbReference type="GO" id="GO:0030001">
    <property type="term" value="P:metal ion transport"/>
    <property type="evidence" value="ECO:0007669"/>
    <property type="project" value="TreeGrafter"/>
</dbReference>
<evidence type="ECO:0000259" key="13">
    <source>
        <dbReference type="Pfam" id="PF18139"/>
    </source>
</evidence>
<dbReference type="RefSeq" id="XP_033818446.1">
    <property type="nucleotide sequence ID" value="XM_033962555.1"/>
</dbReference>
<dbReference type="OrthoDB" id="301415at2759"/>
<sequence>MIPEPEVTDPVLSQEGEAPMEMNTEQPTLGAVAGLYFFFLFQAQKSWIERAFHKRECVHIIPSTKDPHRCCCGRLVGQHVGPTPSITIIQNEKNDGRFTRNDVQSEKWSVSKHTQLSPTDAFGTIEFQGGGHSNKAMYVRVSFDTKPDLLLHLMTKEWQLELPKLLISVHGGLQNFELQPKLKQVFGKGLIKAAMTTGAWIFTGGVNTGVIRHVGDALKDHASKSRGKICTIGIAPWGIVENQEDLIGKDVVRPYQTMSNPMSKLTVLNSMHSHFILADNGTTGKYGAEVKLRRQLEKHISLQKINTRIGQGVPVVALIVEGGPNVISIVLEYLRDSPPVPVVVCDGSGRASDILAFGHKYSEEGGLINESLRDQLLVTIQKTFNYTRTQAQHLFMILMECMKKKELITVFRMGSEGHQDIDLAILTALLKGANASAPDQLSLALAWNRVDIARSQIFIYGQQWPVGSLEQAMLDALVLDRVDFVKLLIENGVSMHRFLTISRLEELYNTRHGPSNTLYHLVRDVKKGNLPPDYRISLIDIGLVIEYLMGGAYRCNYTRKRFRTLYHNLFGPKRPKALKLLGMEDDIPIRRGRKTTKKREEEVDIDLDDPEINHFPFPFHELMVWAVLMKRQKMALFFWQHGEEAMAKALVACKLCKAMAHEASENDMVDDISQELNHNSREFGQLAVELLDQSYKQDEQLAMKLLTYELKNWSNATCLQLAVAAKHRDFIAHTCSQMLLTDMWMGRLRMRKNSGLKVILGLLLPPSILSLEFKNKDEMPYMSQANEMDLQEKEPEDPEKPVKEKEDEDMELTAMLGRGNGESSRKKDDEDAHSRHRLIPVGRKIYEFYNAPIVKFWFYTMAYIGYLMLFNYIVLVKMERWPSSQEWIVISYVFTLGIEKMREILMSEPGKLLQKVKVWLQEYWNVTDLISILLFSVGMVLRLQEQPFSSYGRVIYCVNIIYWYIRLLDIFGVNKYLGPYVMMIGKMMIDMMYFVIIMLVVLMSFGVARQAILFPTEEPSWRLAKNIFYMPYWMIYGEVFADQIDPPCGYNETGDDGKIIELPPCKTGAWIVPAIMACYLLVANILLVNLLIAVFNNTFFEVKSISNQVWKFQRYQLIMTFHERPVLPPPLIIFSHFTMICQHLCCRWRKSESDQEERDYGLKLFITEDELKKVHDFEEQCIEEYFREKDDRFNSSNDERIRVTAERVENMSMRLEEVNEREHFMKASLQTVDIRLAQLEEMVGRMVTAMERLTGVEKGEANKIRSRASSDCTDTAYIVRQSSFNSQEGNTYKIQEITDPVGEEPMSPTSPTLLPRMRSHSFYTMTMKEKCGLEKMENFFKERTLSLQRANSSYSISKEVKPPPPPASSLSVAHESRRPSSCIDIYVSAMDETHLGLEPSESSMNMTGTGDPCQLTELISSCSASHGCCTTGASGRSSSRNCNYEELTSYISDTTPCPSEFTQMTDSQNPWDMDPPLYHTLERSKSSRLLTTAPFILEETPIVKSHSFMFSPSRSYYNNLGVTMKSAEYTSITDCIDTRCVSSTPQTSAERSTSPGSLGDKVEDLGCCHPEREAELSHPSSDNEDHEEDAKDGNRGVYLSSQDSNSNRTLSNNISLPKMERANSYSADEPNMMYSQTRKSYSISDKLDRQRNTSALRNPFHRSKSSRPESRGDSMSMRRLSRAAAFHSFENKHS</sequence>
<evidence type="ECO:0000313" key="16">
    <source>
        <dbReference type="RefSeq" id="XP_033818446.1"/>
    </source>
</evidence>
<evidence type="ECO:0000256" key="8">
    <source>
        <dbReference type="ARBA" id="ARBA00034269"/>
    </source>
</evidence>
<dbReference type="GO" id="GO:0051262">
    <property type="term" value="P:protein tetramerization"/>
    <property type="evidence" value="ECO:0007669"/>
    <property type="project" value="InterPro"/>
</dbReference>
<name>A0A6P8SVB3_GEOSA</name>
<feature type="compositionally biased region" description="Basic and acidic residues" evidence="9">
    <location>
        <begin position="1560"/>
        <end position="1576"/>
    </location>
</feature>
<dbReference type="GO" id="GO:0005886">
    <property type="term" value="C:plasma membrane"/>
    <property type="evidence" value="ECO:0007669"/>
    <property type="project" value="TreeGrafter"/>
</dbReference>
<feature type="region of interest" description="Disordered" evidence="9">
    <location>
        <begin position="786"/>
        <end position="809"/>
    </location>
</feature>
<dbReference type="InterPro" id="IPR041491">
    <property type="entry name" value="TRPM_SLOG"/>
</dbReference>
<dbReference type="Pfam" id="PF00520">
    <property type="entry name" value="Ion_trans"/>
    <property type="match status" value="1"/>
</dbReference>
<feature type="domain" description="TRPM SLOG" evidence="13">
    <location>
        <begin position="136"/>
        <end position="401"/>
    </location>
</feature>
<dbReference type="PANTHER" id="PTHR13800:SF7">
    <property type="entry name" value="TRANSIENT RECEPTOR POTENTIAL CATION CHANNEL SUBFAMILY M MEMBER 3"/>
    <property type="match status" value="1"/>
</dbReference>
<proteinExistence type="predicted"/>
<feature type="compositionally biased region" description="Basic and acidic residues" evidence="9">
    <location>
        <begin position="790"/>
        <end position="805"/>
    </location>
</feature>
<keyword evidence="2" id="KW-0813">Transport</keyword>
<keyword evidence="6 10" id="KW-0472">Membrane</keyword>
<evidence type="ECO:0000256" key="9">
    <source>
        <dbReference type="SAM" id="MobiDB-lite"/>
    </source>
</evidence>
<dbReference type="InParanoid" id="A0A6P8SVB3"/>
<comment type="catalytic activity">
    <reaction evidence="8">
        <text>Mg(2+)(in) = Mg(2+)(out)</text>
        <dbReference type="Rhea" id="RHEA:29827"/>
        <dbReference type="ChEBI" id="CHEBI:18420"/>
    </reaction>
</comment>
<dbReference type="InterPro" id="IPR050927">
    <property type="entry name" value="TRPM"/>
</dbReference>
<evidence type="ECO:0000259" key="14">
    <source>
        <dbReference type="Pfam" id="PF25508"/>
    </source>
</evidence>
<dbReference type="GO" id="GO:0005261">
    <property type="term" value="F:monoatomic cation channel activity"/>
    <property type="evidence" value="ECO:0007669"/>
    <property type="project" value="TreeGrafter"/>
</dbReference>
<dbReference type="Pfam" id="PF18139">
    <property type="entry name" value="LSDAT_euk"/>
    <property type="match status" value="1"/>
</dbReference>
<evidence type="ECO:0000256" key="7">
    <source>
        <dbReference type="ARBA" id="ARBA00023303"/>
    </source>
</evidence>
<dbReference type="CTD" id="80036"/>
<evidence type="ECO:0000256" key="10">
    <source>
        <dbReference type="SAM" id="Phobius"/>
    </source>
</evidence>
<protein>
    <submittedName>
        <fullName evidence="16">Transient receptor potential cation channel subfamily M member 3</fullName>
    </submittedName>
</protein>
<gene>
    <name evidence="16" type="primary">TRPM3</name>
</gene>
<feature type="domain" description="Ion transport" evidence="11">
    <location>
        <begin position="862"/>
        <end position="1104"/>
    </location>
</feature>
<reference evidence="16" key="1">
    <citation type="submission" date="2025-08" db="UniProtKB">
        <authorList>
            <consortium name="RefSeq"/>
        </authorList>
    </citation>
    <scope>IDENTIFICATION</scope>
</reference>
<dbReference type="FunCoup" id="A0A6P8SVB3">
    <property type="interactions" value="1183"/>
</dbReference>
<organism evidence="15 16">
    <name type="scientific">Geotrypetes seraphini</name>
    <name type="common">Gaboon caecilian</name>
    <name type="synonym">Caecilia seraphini</name>
    <dbReference type="NCBI Taxonomy" id="260995"/>
    <lineage>
        <taxon>Eukaryota</taxon>
        <taxon>Metazoa</taxon>
        <taxon>Chordata</taxon>
        <taxon>Craniata</taxon>
        <taxon>Vertebrata</taxon>
        <taxon>Euteleostomi</taxon>
        <taxon>Amphibia</taxon>
        <taxon>Gymnophiona</taxon>
        <taxon>Geotrypetes</taxon>
    </lineage>
</organism>
<dbReference type="GeneID" id="117368821"/>
<feature type="domain" description="TRPM-like" evidence="14">
    <location>
        <begin position="456"/>
        <end position="733"/>
    </location>
</feature>
<evidence type="ECO:0000256" key="1">
    <source>
        <dbReference type="ARBA" id="ARBA00004141"/>
    </source>
</evidence>
<keyword evidence="3 10" id="KW-0812">Transmembrane</keyword>
<dbReference type="InterPro" id="IPR037162">
    <property type="entry name" value="TRPM_tetra_sf"/>
</dbReference>
<dbReference type="PANTHER" id="PTHR13800">
    <property type="entry name" value="TRANSIENT RECEPTOR POTENTIAL CATION CHANNEL, SUBFAMILY M, MEMBER 6"/>
    <property type="match status" value="1"/>
</dbReference>
<keyword evidence="16" id="KW-0675">Receptor</keyword>
<keyword evidence="15" id="KW-1185">Reference proteome</keyword>
<feature type="transmembrane region" description="Helical" evidence="10">
    <location>
        <begin position="992"/>
        <end position="1012"/>
    </location>
</feature>
<evidence type="ECO:0000256" key="3">
    <source>
        <dbReference type="ARBA" id="ARBA00022692"/>
    </source>
</evidence>
<dbReference type="Pfam" id="PF16519">
    <property type="entry name" value="TRPM_tetra"/>
    <property type="match status" value="1"/>
</dbReference>
<dbReference type="Proteomes" id="UP000515159">
    <property type="component" value="Chromosome 1"/>
</dbReference>
<dbReference type="KEGG" id="gsh:117368821"/>
<evidence type="ECO:0000256" key="5">
    <source>
        <dbReference type="ARBA" id="ARBA00023065"/>
    </source>
</evidence>